<protein>
    <submittedName>
        <fullName evidence="4">2-oxoisovalerate ferredoxin oxidoreductase beta subunit</fullName>
    </submittedName>
</protein>
<dbReference type="Gene3D" id="3.40.920.10">
    <property type="entry name" value="Pyruvate-ferredoxin oxidoreductase, PFOR, domain III"/>
    <property type="match status" value="1"/>
</dbReference>
<dbReference type="GO" id="GO:0044272">
    <property type="term" value="P:sulfur compound biosynthetic process"/>
    <property type="evidence" value="ECO:0007669"/>
    <property type="project" value="UniProtKB-ARBA"/>
</dbReference>
<dbReference type="InterPro" id="IPR011766">
    <property type="entry name" value="TPP_enzyme_TPP-bd"/>
</dbReference>
<gene>
    <name evidence="4" type="ORF">SAMN05216439_0403</name>
</gene>
<dbReference type="GO" id="GO:0045333">
    <property type="term" value="P:cellular respiration"/>
    <property type="evidence" value="ECO:0007669"/>
    <property type="project" value="UniProtKB-ARBA"/>
</dbReference>
<feature type="domain" description="Thiamine pyrophosphate enzyme TPP-binding" evidence="3">
    <location>
        <begin position="79"/>
        <end position="228"/>
    </location>
</feature>
<dbReference type="InterPro" id="IPR019752">
    <property type="entry name" value="Pyrv/ketoisovalerate_OxRed_cat"/>
</dbReference>
<dbReference type="CDD" id="cd03375">
    <property type="entry name" value="TPP_OGFOR"/>
    <property type="match status" value="1"/>
</dbReference>
<evidence type="ECO:0000259" key="2">
    <source>
        <dbReference type="Pfam" id="PF01558"/>
    </source>
</evidence>
<evidence type="ECO:0000259" key="3">
    <source>
        <dbReference type="Pfam" id="PF02775"/>
    </source>
</evidence>
<dbReference type="EMBL" id="FOAK01000015">
    <property type="protein sequence ID" value="SEL35604.1"/>
    <property type="molecule type" value="Genomic_DNA"/>
</dbReference>
<dbReference type="OrthoDB" id="30755at2157"/>
<dbReference type="Proteomes" id="UP000199506">
    <property type="component" value="Unassembled WGS sequence"/>
</dbReference>
<proteinExistence type="predicted"/>
<dbReference type="Pfam" id="PF02775">
    <property type="entry name" value="TPP_enzyme_C"/>
    <property type="match status" value="1"/>
</dbReference>
<dbReference type="GO" id="GO:0016625">
    <property type="term" value="F:oxidoreductase activity, acting on the aldehyde or oxo group of donors, iron-sulfur protein as acceptor"/>
    <property type="evidence" value="ECO:0007669"/>
    <property type="project" value="UniProtKB-ARBA"/>
</dbReference>
<evidence type="ECO:0000313" key="4">
    <source>
        <dbReference type="EMBL" id="SEL35604.1"/>
    </source>
</evidence>
<sequence length="481" mass="52639">MSDKEINENYELKVRRNPQSLLEEYPRKGNNIQSTHYCAGCGHGIIHKLIAECMDELGIQDRCIMISPVGCSVYAYFYFNCGNFQTAHGRAPAVATGISRAEDDSIVMSYQGDGDLASIGLNETLQAANRGEKIAVFFVNNTVYGMTGGQMAPTTLIGEKTVTCQTGRDPNYAGHPTHMCELINTLKAPVYIERVSLANPLKIRLAKYAIKQALTVQKEGKGYSFVEILSPCPTNLKQDVKGAQKFIEEQMEKEFPVKNFRNDLYKREAIKRPVSDFSTETLDKIFNVTRDGNSGYADDPSIAPTSIKVSGFGGQGVLSAGLTIAHAACDEGKHVSWYPSYGPEQRGGKSNCSVVISNETIGTPVVDEIDILIALNKPSLEQFSKDVKTGGTILYDSKIGEFETDRDVNVISMPCVDIAEDHGNARTANTALLGALTELTDALKRDSYENAIRDMFASKPKVIDVNIDVLKAGAEWLKNNS</sequence>
<organism evidence="4 5">
    <name type="scientific">Methanobrevibacter gottschalkii</name>
    <dbReference type="NCBI Taxonomy" id="190974"/>
    <lineage>
        <taxon>Archaea</taxon>
        <taxon>Methanobacteriati</taxon>
        <taxon>Methanobacteriota</taxon>
        <taxon>Methanomada group</taxon>
        <taxon>Methanobacteria</taxon>
        <taxon>Methanobacteriales</taxon>
        <taxon>Methanobacteriaceae</taxon>
        <taxon>Methanobrevibacter</taxon>
    </lineage>
</organism>
<dbReference type="AlphaFoldDB" id="A0A1H7PJI2"/>
<dbReference type="InterPro" id="IPR029061">
    <property type="entry name" value="THDP-binding"/>
</dbReference>
<dbReference type="InterPro" id="IPR002869">
    <property type="entry name" value="Pyrv_flavodox_OxRed_cen"/>
</dbReference>
<dbReference type="PANTHER" id="PTHR48084">
    <property type="entry name" value="2-OXOGLUTARATE OXIDOREDUCTASE SUBUNIT KORB-RELATED"/>
    <property type="match status" value="1"/>
</dbReference>
<dbReference type="Pfam" id="PF01558">
    <property type="entry name" value="POR"/>
    <property type="match status" value="1"/>
</dbReference>
<dbReference type="PANTHER" id="PTHR48084:SF3">
    <property type="entry name" value="SUBUNIT OF PYRUVATE:FLAVODOXIN OXIDOREDUCTASE"/>
    <property type="match status" value="1"/>
</dbReference>
<dbReference type="InterPro" id="IPR051457">
    <property type="entry name" value="2-oxoacid:Fd_oxidoreductase"/>
</dbReference>
<name>A0A1H7PJI2_9EURY</name>
<dbReference type="RefSeq" id="WP_091699865.1">
    <property type="nucleotide sequence ID" value="NZ_FOAK01000015.1"/>
</dbReference>
<keyword evidence="1" id="KW-0560">Oxidoreductase</keyword>
<evidence type="ECO:0000313" key="5">
    <source>
        <dbReference type="Proteomes" id="UP000199506"/>
    </source>
</evidence>
<dbReference type="STRING" id="190974.SAMN05216439_0403"/>
<dbReference type="Gene3D" id="3.40.50.970">
    <property type="match status" value="1"/>
</dbReference>
<dbReference type="GO" id="GO:0030976">
    <property type="term" value="F:thiamine pyrophosphate binding"/>
    <property type="evidence" value="ECO:0007669"/>
    <property type="project" value="InterPro"/>
</dbReference>
<feature type="domain" description="Pyruvate/ketoisovalerate oxidoreductase catalytic" evidence="2">
    <location>
        <begin position="313"/>
        <end position="475"/>
    </location>
</feature>
<dbReference type="SUPFAM" id="SSF52518">
    <property type="entry name" value="Thiamin diphosphate-binding fold (THDP-binding)"/>
    <property type="match status" value="1"/>
</dbReference>
<dbReference type="SUPFAM" id="SSF53323">
    <property type="entry name" value="Pyruvate-ferredoxin oxidoreductase, PFOR, domain III"/>
    <property type="match status" value="1"/>
</dbReference>
<evidence type="ECO:0000256" key="1">
    <source>
        <dbReference type="ARBA" id="ARBA00023002"/>
    </source>
</evidence>
<reference evidence="4 5" key="1">
    <citation type="submission" date="2016-10" db="EMBL/GenBank/DDBJ databases">
        <authorList>
            <person name="de Groot N.N."/>
        </authorList>
    </citation>
    <scope>NUCLEOTIDE SEQUENCE [LARGE SCALE GENOMIC DNA]</scope>
    <source>
        <strain evidence="4 5">DSM 11978</strain>
    </source>
</reference>
<accession>A0A1H7PJI2</accession>
<dbReference type="GO" id="GO:0006082">
    <property type="term" value="P:organic acid metabolic process"/>
    <property type="evidence" value="ECO:0007669"/>
    <property type="project" value="UniProtKB-ARBA"/>
</dbReference>